<name>A0A085N3J0_9BILA</name>
<accession>A0A085N3J0</accession>
<dbReference type="GO" id="GO:0003676">
    <property type="term" value="F:nucleic acid binding"/>
    <property type="evidence" value="ECO:0007669"/>
    <property type="project" value="InterPro"/>
</dbReference>
<evidence type="ECO:0000313" key="1">
    <source>
        <dbReference type="EMBL" id="KFD50412.1"/>
    </source>
</evidence>
<evidence type="ECO:0000313" key="3">
    <source>
        <dbReference type="Proteomes" id="UP000030764"/>
    </source>
</evidence>
<dbReference type="AlphaFoldDB" id="A0A085N3J0"/>
<keyword evidence="3" id="KW-1185">Reference proteome</keyword>
<evidence type="ECO:0000313" key="2">
    <source>
        <dbReference type="EMBL" id="KFD64036.1"/>
    </source>
</evidence>
<dbReference type="Proteomes" id="UP000030764">
    <property type="component" value="Unassembled WGS sequence"/>
</dbReference>
<dbReference type="Proteomes" id="UP000030758">
    <property type="component" value="Unassembled WGS sequence"/>
</dbReference>
<feature type="non-terminal residue" evidence="2">
    <location>
        <position position="131"/>
    </location>
</feature>
<organism evidence="2">
    <name type="scientific">Trichuris suis</name>
    <name type="common">pig whipworm</name>
    <dbReference type="NCBI Taxonomy" id="68888"/>
    <lineage>
        <taxon>Eukaryota</taxon>
        <taxon>Metazoa</taxon>
        <taxon>Ecdysozoa</taxon>
        <taxon>Nematoda</taxon>
        <taxon>Enoplea</taxon>
        <taxon>Dorylaimia</taxon>
        <taxon>Trichinellida</taxon>
        <taxon>Trichuridae</taxon>
        <taxon>Trichuris</taxon>
    </lineage>
</organism>
<proteinExistence type="predicted"/>
<protein>
    <submittedName>
        <fullName evidence="2">Uncharacterized protein</fullName>
    </submittedName>
</protein>
<dbReference type="EMBL" id="KL367562">
    <property type="protein sequence ID" value="KFD64036.1"/>
    <property type="molecule type" value="Genomic_DNA"/>
</dbReference>
<dbReference type="InterPro" id="IPR001888">
    <property type="entry name" value="Transposase_1"/>
</dbReference>
<sequence length="131" mass="15058">MYLRSCCQGKDGGVSCGELLLETRRGSCSTMEKQKTLAGCWRAEHFHTIARPTRIRKVLFSVLWDEGVAYHEVLQPAKTVTAAVYCSHRMKLAEALRQKRSKFWSNRSEVLLSHDNERRRIVMVNQTRSSS</sequence>
<dbReference type="Gene3D" id="3.30.420.10">
    <property type="entry name" value="Ribonuclease H-like superfamily/Ribonuclease H"/>
    <property type="match status" value="1"/>
</dbReference>
<dbReference type="InterPro" id="IPR036397">
    <property type="entry name" value="RNaseH_sf"/>
</dbReference>
<gene>
    <name evidence="1" type="ORF">M513_08639</name>
    <name evidence="2" type="ORF">M514_08639</name>
</gene>
<reference evidence="2 3" key="1">
    <citation type="journal article" date="2014" name="Nat. Genet.">
        <title>Genome and transcriptome of the porcine whipworm Trichuris suis.</title>
        <authorList>
            <person name="Jex A.R."/>
            <person name="Nejsum P."/>
            <person name="Schwarz E.M."/>
            <person name="Hu L."/>
            <person name="Young N.D."/>
            <person name="Hall R.S."/>
            <person name="Korhonen P.K."/>
            <person name="Liao S."/>
            <person name="Thamsborg S."/>
            <person name="Xia J."/>
            <person name="Xu P."/>
            <person name="Wang S."/>
            <person name="Scheerlinck J.P."/>
            <person name="Hofmann A."/>
            <person name="Sternberg P.W."/>
            <person name="Wang J."/>
            <person name="Gasser R.B."/>
        </authorList>
    </citation>
    <scope>NUCLEOTIDE SEQUENCE [LARGE SCALE GENOMIC DNA]</scope>
    <source>
        <strain evidence="2">DCEP-RM93F</strain>
        <strain evidence="1">DCEP-RM93M</strain>
    </source>
</reference>
<dbReference type="Pfam" id="PF01359">
    <property type="entry name" value="Transposase_1"/>
    <property type="match status" value="1"/>
</dbReference>
<dbReference type="EMBL" id="KL363253">
    <property type="protein sequence ID" value="KFD50412.1"/>
    <property type="molecule type" value="Genomic_DNA"/>
</dbReference>